<reference evidence="2" key="1">
    <citation type="journal article" date="2022" name="bioRxiv">
        <title>Sequencing and chromosome-scale assembly of the giantPleurodeles waltlgenome.</title>
        <authorList>
            <person name="Brown T."/>
            <person name="Elewa A."/>
            <person name="Iarovenko S."/>
            <person name="Subramanian E."/>
            <person name="Araus A.J."/>
            <person name="Petzold A."/>
            <person name="Susuki M."/>
            <person name="Suzuki K.-i.T."/>
            <person name="Hayashi T."/>
            <person name="Toyoda A."/>
            <person name="Oliveira C."/>
            <person name="Osipova E."/>
            <person name="Leigh N.D."/>
            <person name="Simon A."/>
            <person name="Yun M.H."/>
        </authorList>
    </citation>
    <scope>NUCLEOTIDE SEQUENCE</scope>
    <source>
        <strain evidence="2">20211129_DDA</strain>
        <tissue evidence="2">Liver</tissue>
    </source>
</reference>
<accession>A0AAV7NAY4</accession>
<proteinExistence type="predicted"/>
<evidence type="ECO:0000256" key="1">
    <source>
        <dbReference type="SAM" id="MobiDB-lite"/>
    </source>
</evidence>
<evidence type="ECO:0000313" key="2">
    <source>
        <dbReference type="EMBL" id="KAJ1109880.1"/>
    </source>
</evidence>
<keyword evidence="3" id="KW-1185">Reference proteome</keyword>
<dbReference type="Proteomes" id="UP001066276">
    <property type="component" value="Chromosome 9"/>
</dbReference>
<protein>
    <submittedName>
        <fullName evidence="2">Uncharacterized protein</fullName>
    </submittedName>
</protein>
<comment type="caution">
    <text evidence="2">The sequence shown here is derived from an EMBL/GenBank/DDBJ whole genome shotgun (WGS) entry which is preliminary data.</text>
</comment>
<dbReference type="AlphaFoldDB" id="A0AAV7NAY4"/>
<gene>
    <name evidence="2" type="ORF">NDU88_007237</name>
</gene>
<feature type="compositionally biased region" description="Basic and acidic residues" evidence="1">
    <location>
        <begin position="175"/>
        <end position="188"/>
    </location>
</feature>
<evidence type="ECO:0000313" key="3">
    <source>
        <dbReference type="Proteomes" id="UP001066276"/>
    </source>
</evidence>
<feature type="region of interest" description="Disordered" evidence="1">
    <location>
        <begin position="112"/>
        <end position="211"/>
    </location>
</feature>
<organism evidence="2 3">
    <name type="scientific">Pleurodeles waltl</name>
    <name type="common">Iberian ribbed newt</name>
    <dbReference type="NCBI Taxonomy" id="8319"/>
    <lineage>
        <taxon>Eukaryota</taxon>
        <taxon>Metazoa</taxon>
        <taxon>Chordata</taxon>
        <taxon>Craniata</taxon>
        <taxon>Vertebrata</taxon>
        <taxon>Euteleostomi</taxon>
        <taxon>Amphibia</taxon>
        <taxon>Batrachia</taxon>
        <taxon>Caudata</taxon>
        <taxon>Salamandroidea</taxon>
        <taxon>Salamandridae</taxon>
        <taxon>Pleurodelinae</taxon>
        <taxon>Pleurodeles</taxon>
    </lineage>
</organism>
<feature type="region of interest" description="Disordered" evidence="1">
    <location>
        <begin position="1"/>
        <end position="61"/>
    </location>
</feature>
<dbReference type="EMBL" id="JANPWB010000013">
    <property type="protein sequence ID" value="KAJ1109880.1"/>
    <property type="molecule type" value="Genomic_DNA"/>
</dbReference>
<name>A0AAV7NAY4_PLEWA</name>
<sequence>MGPRAVGAGPGPQKVKAPLRPPRRPRIGLAPSIASQQGGRQLPANTEKKGKGRASQPKQPVWSVLELLQGTAGMARGPLLASGSEGGSPQDETLKAMEVMGAKEVNAFKSMAEVGSQEDINPRGPSPDGRSEMGKPRGCSYFGSPRANRGPWSTYSKSLGPMEEAGGELQEQEVLEERPVGKADDGSPHRRMVKHGPVLAKNAAPSKRSPPQADLVDMIDCLGWIIVFKSMPS</sequence>